<keyword evidence="1" id="KW-0444">Lipid biosynthesis</keyword>
<dbReference type="RefSeq" id="XP_046599673.1">
    <property type="nucleotide sequence ID" value="XM_046743717.1"/>
</dbReference>
<keyword evidence="1" id="KW-0443">Lipid metabolism</keyword>
<proteinExistence type="inferred from homology"/>
<dbReference type="RefSeq" id="XP_046599672.1">
    <property type="nucleotide sequence ID" value="XM_046743716.1"/>
</dbReference>
<evidence type="ECO:0000256" key="1">
    <source>
        <dbReference type="ARBA" id="ARBA00023209"/>
    </source>
</evidence>
<protein>
    <recommendedName>
        <fullName evidence="5">ethanolamine kinase</fullName>
        <ecNumber evidence="5">2.7.1.82</ecNumber>
    </recommendedName>
</protein>
<dbReference type="InterPro" id="IPR011009">
    <property type="entry name" value="Kinase-like_dom_sf"/>
</dbReference>
<comment type="pathway">
    <text evidence="3">Phospholipid metabolism; phosphatidylethanolamine biosynthesis; phosphatidylethanolamine from ethanolamine: step 1/3.</text>
</comment>
<name>A0A6J0BU82_NEOLC</name>
<evidence type="ECO:0000313" key="9">
    <source>
        <dbReference type="RefSeq" id="XP_046599671.1"/>
    </source>
</evidence>
<keyword evidence="7 8" id="KW-0418">Kinase</keyword>
<dbReference type="CDD" id="cd05157">
    <property type="entry name" value="ETNK_euk"/>
    <property type="match status" value="1"/>
</dbReference>
<dbReference type="RefSeq" id="XP_046599674.1">
    <property type="nucleotide sequence ID" value="XM_046743718.1"/>
</dbReference>
<dbReference type="GO" id="GO:0004305">
    <property type="term" value="F:ethanolamine kinase activity"/>
    <property type="evidence" value="ECO:0007669"/>
    <property type="project" value="UniProtKB-EC"/>
</dbReference>
<dbReference type="RefSeq" id="XP_015517568.1">
    <property type="nucleotide sequence ID" value="XM_015662082.1"/>
</dbReference>
<reference evidence="7 8" key="1">
    <citation type="submission" date="2025-04" db="UniProtKB">
        <authorList>
            <consortium name="RefSeq"/>
        </authorList>
    </citation>
    <scope>IDENTIFICATION</scope>
    <source>
        <tissue evidence="9 10">Thorax and Abdomen</tissue>
        <tissue evidence="7 8">Whole body</tissue>
    </source>
</reference>
<dbReference type="RefSeq" id="XP_046599671.1">
    <property type="nucleotide sequence ID" value="XM_046743715.1"/>
</dbReference>
<dbReference type="PANTHER" id="PTHR22603:SF66">
    <property type="entry name" value="ETHANOLAMINE KINASE"/>
    <property type="match status" value="1"/>
</dbReference>
<evidence type="ECO:0000256" key="3">
    <source>
        <dbReference type="ARBA" id="ARBA00037883"/>
    </source>
</evidence>
<evidence type="ECO:0000313" key="11">
    <source>
        <dbReference type="RefSeq" id="XP_046599673.1"/>
    </source>
</evidence>
<organism evidence="6 8">
    <name type="scientific">Neodiprion lecontei</name>
    <name type="common">Redheaded pine sawfly</name>
    <dbReference type="NCBI Taxonomy" id="441921"/>
    <lineage>
        <taxon>Eukaryota</taxon>
        <taxon>Metazoa</taxon>
        <taxon>Ecdysozoa</taxon>
        <taxon>Arthropoda</taxon>
        <taxon>Hexapoda</taxon>
        <taxon>Insecta</taxon>
        <taxon>Pterygota</taxon>
        <taxon>Neoptera</taxon>
        <taxon>Endopterygota</taxon>
        <taxon>Hymenoptera</taxon>
        <taxon>Tenthredinoidea</taxon>
        <taxon>Diprionidae</taxon>
        <taxon>Diprioninae</taxon>
        <taxon>Neodiprion</taxon>
    </lineage>
</organism>
<dbReference type="AlphaFoldDB" id="A0A6J0BU82"/>
<evidence type="ECO:0000313" key="8">
    <source>
        <dbReference type="RefSeq" id="XP_015517568.1"/>
    </source>
</evidence>
<keyword evidence="1" id="KW-0594">Phospholipid biosynthesis</keyword>
<accession>A0A6J0BU82</accession>
<dbReference type="PANTHER" id="PTHR22603">
    <property type="entry name" value="CHOLINE/ETHANOALAMINE KINASE"/>
    <property type="match status" value="1"/>
</dbReference>
<dbReference type="GO" id="GO:0006646">
    <property type="term" value="P:phosphatidylethanolamine biosynthetic process"/>
    <property type="evidence" value="ECO:0007669"/>
    <property type="project" value="TreeGrafter"/>
</dbReference>
<dbReference type="Pfam" id="PF01633">
    <property type="entry name" value="Choline_kinase"/>
    <property type="match status" value="1"/>
</dbReference>
<dbReference type="GeneID" id="107222640"/>
<evidence type="ECO:0000256" key="2">
    <source>
        <dbReference type="ARBA" id="ARBA00023264"/>
    </source>
</evidence>
<dbReference type="Proteomes" id="UP000829291">
    <property type="component" value="Chromosome 6"/>
</dbReference>
<evidence type="ECO:0000256" key="4">
    <source>
        <dbReference type="ARBA" id="ARBA00038211"/>
    </source>
</evidence>
<comment type="similarity">
    <text evidence="4">Belongs to the choline/ethanolamine kinase family.</text>
</comment>
<dbReference type="Gene3D" id="3.30.200.20">
    <property type="entry name" value="Phosphorylase Kinase, domain 1"/>
    <property type="match status" value="1"/>
</dbReference>
<dbReference type="Gene3D" id="3.90.1200.10">
    <property type="match status" value="1"/>
</dbReference>
<gene>
    <name evidence="7 8 9 10 11 12" type="primary">LOC107222640</name>
</gene>
<evidence type="ECO:0000256" key="5">
    <source>
        <dbReference type="ARBA" id="ARBA00038874"/>
    </source>
</evidence>
<evidence type="ECO:0000313" key="7">
    <source>
        <dbReference type="RefSeq" id="XP_015517567.1"/>
    </source>
</evidence>
<dbReference type="OrthoDB" id="10267235at2759"/>
<keyword evidence="6" id="KW-1185">Reference proteome</keyword>
<keyword evidence="2" id="KW-1208">Phospholipid metabolism</keyword>
<dbReference type="EC" id="2.7.1.82" evidence="5"/>
<dbReference type="CTD" id="32585"/>
<dbReference type="SUPFAM" id="SSF56112">
    <property type="entry name" value="Protein kinase-like (PK-like)"/>
    <property type="match status" value="1"/>
</dbReference>
<dbReference type="RefSeq" id="XP_015517567.1">
    <property type="nucleotide sequence ID" value="XM_015662081.1"/>
</dbReference>
<evidence type="ECO:0000313" key="12">
    <source>
        <dbReference type="RefSeq" id="XP_046599674.1"/>
    </source>
</evidence>
<sequence length="347" mass="40865">MAEVHKEPHFDIVIDGDKLNEGAAEIVKLLRPAWSIDDYQFKLFTNGISNKLVGVWCKDRYDEMVLIRVYGYKTDLFIDRTAETRNIRLMHAAGYTHCLYATFNNGLAYEFLPGDTLTVDSVRSPPIYKLVAKRLAEMHKLNPAHPEISTEPFIWDKIEKFMRIMPKSFSNKEKQAKFRRIIQPYTELEKQYQLLKNELSKLDNVVVFAHNDLLLGNVLHNAKENTITFIDYEYSAYNYQAYDIANHFAEFVGLDVPDYSLYPDETLQRDWLRLYLEEYNGTPDVTENEIKKLYIHVNKFLLLSHFFWGCWSLIQSEHSLIGFDFLEYASIRFNELFKKKDQLFVSE</sequence>
<evidence type="ECO:0000313" key="10">
    <source>
        <dbReference type="RefSeq" id="XP_046599672.1"/>
    </source>
</evidence>
<dbReference type="KEGG" id="nlo:107222640"/>
<evidence type="ECO:0000313" key="6">
    <source>
        <dbReference type="Proteomes" id="UP000829291"/>
    </source>
</evidence>
<keyword evidence="7 8" id="KW-0808">Transferase</keyword>
<dbReference type="GO" id="GO:0005737">
    <property type="term" value="C:cytoplasm"/>
    <property type="evidence" value="ECO:0007669"/>
    <property type="project" value="TreeGrafter"/>
</dbReference>